<dbReference type="GO" id="GO:0006264">
    <property type="term" value="P:mitochondrial DNA replication"/>
    <property type="evidence" value="ECO:0007669"/>
    <property type="project" value="TreeGrafter"/>
</dbReference>
<evidence type="ECO:0000256" key="1">
    <source>
        <dbReference type="HAMAP-Rule" id="MF_03030"/>
    </source>
</evidence>
<evidence type="ECO:0000313" key="2">
    <source>
        <dbReference type="Proteomes" id="UP000515163"/>
    </source>
</evidence>
<name>A0A6P8GYP0_ACTTE</name>
<dbReference type="GeneID" id="116286306"/>
<keyword evidence="1" id="KW-0269">Exonuclease</keyword>
<proteinExistence type="inferred from homology"/>
<dbReference type="InParanoid" id="A0A6P8GYP0"/>
<dbReference type="Gene3D" id="3.90.320.10">
    <property type="match status" value="1"/>
</dbReference>
<reference evidence="3" key="1">
    <citation type="submission" date="2025-08" db="UniProtKB">
        <authorList>
            <consortium name="RefSeq"/>
        </authorList>
    </citation>
    <scope>IDENTIFICATION</scope>
    <source>
        <tissue evidence="3">Tentacle</tissue>
    </source>
</reference>
<comment type="similarity">
    <text evidence="1">Belongs to the MGME1 family.</text>
</comment>
<dbReference type="GO" id="GO:0005739">
    <property type="term" value="C:mitochondrion"/>
    <property type="evidence" value="ECO:0007669"/>
    <property type="project" value="UniProtKB-SubCell"/>
</dbReference>
<dbReference type="InterPro" id="IPR011604">
    <property type="entry name" value="PDDEXK-like_dom_sf"/>
</dbReference>
<dbReference type="EC" id="3.1.-.-" evidence="1"/>
<feature type="active site" evidence="1">
    <location>
        <position position="214"/>
    </location>
</feature>
<keyword evidence="2" id="KW-1185">Reference proteome</keyword>
<keyword evidence="1" id="KW-0540">Nuclease</keyword>
<sequence>MIQNQLKNTTKPYRCLFDLRNIQKAKVEHLVNARLLHQLHKDYDESTAKSKIPFKNIGKPVNNQRYLQCIHKPLSINHQMSDSVGGNRMYLERYPSVTTILSNTKPPNEFFGLMNWRKSNIERFGKEKFGLMQKDTTIKGTTFHQDMKEYFAAESSNERHHKLHTSGFIKSVCNVLPNISNPLAVESSVVHSSLGYAGTIDLVAEYMGILSVIDWKTSQKKKVNLTQCHSYPIQISAYAGAINFDLDYPFQILNSVLVIAYENGDPADVHIMNEQLCEEYWEKWLIRLHQYKAMKSRDSVEPKRTGWAIIEDQYVSTSLISDENGPQERLSEGAQMIENGQNLKSFVRRQPVFDVKQNRGKSLNEIGKTVKDEEIVATWRNLTGLTESIFGRVLISKGLLMTHYITSIFKVSMKKIFNSMDLIPKKGNQFHEKKIGKHGSA</sequence>
<organism evidence="2 3">
    <name type="scientific">Actinia tenebrosa</name>
    <name type="common">Australian red waratah sea anemone</name>
    <dbReference type="NCBI Taxonomy" id="6105"/>
    <lineage>
        <taxon>Eukaryota</taxon>
        <taxon>Metazoa</taxon>
        <taxon>Cnidaria</taxon>
        <taxon>Anthozoa</taxon>
        <taxon>Hexacorallia</taxon>
        <taxon>Actiniaria</taxon>
        <taxon>Actiniidae</taxon>
        <taxon>Actinia</taxon>
    </lineage>
</organism>
<dbReference type="GO" id="GO:0008297">
    <property type="term" value="F:single-stranded DNA exodeoxyribonuclease activity"/>
    <property type="evidence" value="ECO:0007669"/>
    <property type="project" value="UniProtKB-UniRule"/>
</dbReference>
<feature type="active site" evidence="1">
    <location>
        <position position="201"/>
    </location>
</feature>
<keyword evidence="1" id="KW-0496">Mitochondrion</keyword>
<dbReference type="Proteomes" id="UP000515163">
    <property type="component" value="Unplaced"/>
</dbReference>
<dbReference type="PANTHER" id="PTHR31340">
    <property type="entry name" value="MITOCHONDRIAL GENOME MAINTENANCE EXONUCLEASE 1"/>
    <property type="match status" value="1"/>
</dbReference>
<accession>A0A6P8GYP0</accession>
<dbReference type="AlphaFoldDB" id="A0A6P8GYP0"/>
<protein>
    <recommendedName>
        <fullName evidence="1">Mitochondrial genome maintenance exonuclease 1</fullName>
        <ecNumber evidence="1">3.1.-.-</ecNumber>
    </recommendedName>
</protein>
<keyword evidence="1" id="KW-0378">Hydrolase</keyword>
<dbReference type="HAMAP" id="MF_03030">
    <property type="entry name" value="MGME1"/>
    <property type="match status" value="1"/>
</dbReference>
<feature type="active site" evidence="1">
    <location>
        <position position="216"/>
    </location>
</feature>
<dbReference type="KEGG" id="aten:116286306"/>
<dbReference type="OrthoDB" id="5777131at2759"/>
<dbReference type="RefSeq" id="XP_031548638.1">
    <property type="nucleotide sequence ID" value="XM_031692778.1"/>
</dbReference>
<comment type="function">
    <text evidence="1">Metal-dependent single-stranded DNA (ssDNA) exonuclease involved in mitochondrial genome maintenance.</text>
</comment>
<gene>
    <name evidence="3" type="primary">LOC116286306</name>
</gene>
<dbReference type="GO" id="GO:0043504">
    <property type="term" value="P:mitochondrial DNA repair"/>
    <property type="evidence" value="ECO:0007669"/>
    <property type="project" value="UniProtKB-UniRule"/>
</dbReference>
<comment type="subcellular location">
    <subcellularLocation>
        <location evidence="1">Mitochondrion</location>
    </subcellularLocation>
</comment>
<dbReference type="PANTHER" id="PTHR31340:SF3">
    <property type="entry name" value="MITOCHONDRIAL GENOME MAINTENANCE EXONUCLEASE 1"/>
    <property type="match status" value="1"/>
</dbReference>
<evidence type="ECO:0000313" key="3">
    <source>
        <dbReference type="RefSeq" id="XP_031548638.1"/>
    </source>
</evidence>